<dbReference type="InterPro" id="IPR050765">
    <property type="entry name" value="Riboflavin_Biosynth_HTPR"/>
</dbReference>
<dbReference type="GO" id="GO:0009231">
    <property type="term" value="P:riboflavin biosynthetic process"/>
    <property type="evidence" value="ECO:0007669"/>
    <property type="project" value="InterPro"/>
</dbReference>
<evidence type="ECO:0000313" key="2">
    <source>
        <dbReference type="EMBL" id="NUZ06040.1"/>
    </source>
</evidence>
<dbReference type="SUPFAM" id="SSF53597">
    <property type="entry name" value="Dihydrofolate reductase-like"/>
    <property type="match status" value="1"/>
</dbReference>
<dbReference type="AlphaFoldDB" id="A0A7Y6NMS3"/>
<dbReference type="Gene3D" id="3.40.430.10">
    <property type="entry name" value="Dihydrofolate Reductase, subunit A"/>
    <property type="match status" value="1"/>
</dbReference>
<dbReference type="RefSeq" id="WP_176068641.1">
    <property type="nucleotide sequence ID" value="NZ_JABWMJ010000004.1"/>
</dbReference>
<evidence type="ECO:0000313" key="3">
    <source>
        <dbReference type="Proteomes" id="UP000529637"/>
    </source>
</evidence>
<accession>A0A7Y6NMS3</accession>
<dbReference type="Proteomes" id="UP000529637">
    <property type="component" value="Unassembled WGS sequence"/>
</dbReference>
<dbReference type="Pfam" id="PF01872">
    <property type="entry name" value="RibD_C"/>
    <property type="match status" value="1"/>
</dbReference>
<dbReference type="EMBL" id="JABWMJ010000004">
    <property type="protein sequence ID" value="NUZ06040.1"/>
    <property type="molecule type" value="Genomic_DNA"/>
</dbReference>
<dbReference type="PANTHER" id="PTHR38011:SF12">
    <property type="entry name" value="BIFUNCTIONAL DEAMINASE-REDUCTASE DOMAIN PROTEIN"/>
    <property type="match status" value="1"/>
</dbReference>
<keyword evidence="3" id="KW-1185">Reference proteome</keyword>
<evidence type="ECO:0000259" key="1">
    <source>
        <dbReference type="Pfam" id="PF01872"/>
    </source>
</evidence>
<dbReference type="PANTHER" id="PTHR38011">
    <property type="entry name" value="DIHYDROFOLATE REDUCTASE FAMILY PROTEIN (AFU_ORTHOLOGUE AFUA_8G06820)"/>
    <property type="match status" value="1"/>
</dbReference>
<protein>
    <submittedName>
        <fullName evidence="2">Dihydrofolate reductase</fullName>
    </submittedName>
</protein>
<sequence length="214" mass="22969">MTSVRVAGFGVSLDGFAAGPEQSLTQPLGRNGPELFQWFFPTRTFRAMVGQDGGSTGVDDQYAQQAMAGFGAFILGRNMFGPVRGPWPDETWKGWWGDNPPYHAPTFILTHHPRPSIEMEGGTTFYFVSDGIESALRQARAAAGDKDVKIGGGVETVRQYLRAGLVDTMHLALAPVALGEGEALFAGIDLRALGFRVVERAASDAATHVVLARS</sequence>
<comment type="caution">
    <text evidence="2">The sequence shown here is derived from an EMBL/GenBank/DDBJ whole genome shotgun (WGS) entry which is preliminary data.</text>
</comment>
<name>A0A7Y6NMS3_9BURK</name>
<organism evidence="2 3">
    <name type="scientific">Piscinibacter koreensis</name>
    <dbReference type="NCBI Taxonomy" id="2742824"/>
    <lineage>
        <taxon>Bacteria</taxon>
        <taxon>Pseudomonadati</taxon>
        <taxon>Pseudomonadota</taxon>
        <taxon>Betaproteobacteria</taxon>
        <taxon>Burkholderiales</taxon>
        <taxon>Sphaerotilaceae</taxon>
        <taxon>Piscinibacter</taxon>
    </lineage>
</organism>
<dbReference type="InterPro" id="IPR002734">
    <property type="entry name" value="RibDG_C"/>
</dbReference>
<feature type="domain" description="Bacterial bifunctional deaminase-reductase C-terminal" evidence="1">
    <location>
        <begin position="9"/>
        <end position="199"/>
    </location>
</feature>
<dbReference type="InterPro" id="IPR024072">
    <property type="entry name" value="DHFR-like_dom_sf"/>
</dbReference>
<gene>
    <name evidence="2" type="ORF">HQN59_09725</name>
</gene>
<proteinExistence type="predicted"/>
<reference evidence="2 3" key="1">
    <citation type="submission" date="2020-06" db="EMBL/GenBank/DDBJ databases">
        <title>Schlegella sp. ID0723 isolated from air conditioner.</title>
        <authorList>
            <person name="Kim D.Y."/>
            <person name="Kim D.-U."/>
        </authorList>
    </citation>
    <scope>NUCLEOTIDE SEQUENCE [LARGE SCALE GENOMIC DNA]</scope>
    <source>
        <strain evidence="2 3">ID0723</strain>
    </source>
</reference>
<dbReference type="GO" id="GO:0008703">
    <property type="term" value="F:5-amino-6-(5-phosphoribosylamino)uracil reductase activity"/>
    <property type="evidence" value="ECO:0007669"/>
    <property type="project" value="InterPro"/>
</dbReference>